<dbReference type="AlphaFoldDB" id="A0A0F9DBL9"/>
<evidence type="ECO:0000313" key="1">
    <source>
        <dbReference type="EMBL" id="KKL51106.1"/>
    </source>
</evidence>
<feature type="non-terminal residue" evidence="1">
    <location>
        <position position="1"/>
    </location>
</feature>
<accession>A0A0F9DBL9</accession>
<comment type="caution">
    <text evidence="1">The sequence shown here is derived from an EMBL/GenBank/DDBJ whole genome shotgun (WGS) entry which is preliminary data.</text>
</comment>
<gene>
    <name evidence="1" type="ORF">LCGC14_2298830</name>
</gene>
<reference evidence="1" key="1">
    <citation type="journal article" date="2015" name="Nature">
        <title>Complex archaea that bridge the gap between prokaryotes and eukaryotes.</title>
        <authorList>
            <person name="Spang A."/>
            <person name="Saw J.H."/>
            <person name="Jorgensen S.L."/>
            <person name="Zaremba-Niedzwiedzka K."/>
            <person name="Martijn J."/>
            <person name="Lind A.E."/>
            <person name="van Eijk R."/>
            <person name="Schleper C."/>
            <person name="Guy L."/>
            <person name="Ettema T.J."/>
        </authorList>
    </citation>
    <scope>NUCLEOTIDE SEQUENCE</scope>
</reference>
<organism evidence="1">
    <name type="scientific">marine sediment metagenome</name>
    <dbReference type="NCBI Taxonomy" id="412755"/>
    <lineage>
        <taxon>unclassified sequences</taxon>
        <taxon>metagenomes</taxon>
        <taxon>ecological metagenomes</taxon>
    </lineage>
</organism>
<proteinExistence type="predicted"/>
<protein>
    <submittedName>
        <fullName evidence="1">Uncharacterized protein</fullName>
    </submittedName>
</protein>
<dbReference type="EMBL" id="LAZR01032358">
    <property type="protein sequence ID" value="KKL51106.1"/>
    <property type="molecule type" value="Genomic_DNA"/>
</dbReference>
<name>A0A0F9DBL9_9ZZZZ</name>
<sequence>NTLPPEDWIKCRAFSFMVSLLHFDKLMQIPAILLNVICGIRYKDLVKAVMRASSPVLSQATNFFFDKARDIQNGGAEYCESEEWLKIFWPADEFFFIKLVKEKLLGTFYEESLDLITDMLRSHGYSEFEALLEEAFRFNEKLIKIPFVNADLDVHLNYNIWDVYRANLIGENIELEQGEYNHTIDRRSCTWDSWDRWYREVVWYGNKKGAYLYKLVK</sequence>